<organism evidence="3 4">
    <name type="scientific">Sphingomonas oligophenolica</name>
    <dbReference type="NCBI Taxonomy" id="301154"/>
    <lineage>
        <taxon>Bacteria</taxon>
        <taxon>Pseudomonadati</taxon>
        <taxon>Pseudomonadota</taxon>
        <taxon>Alphaproteobacteria</taxon>
        <taxon>Sphingomonadales</taxon>
        <taxon>Sphingomonadaceae</taxon>
        <taxon>Sphingomonas</taxon>
    </lineage>
</organism>
<dbReference type="Gene3D" id="3.40.50.12370">
    <property type="match status" value="1"/>
</dbReference>
<dbReference type="EMBL" id="JBDIME010000001">
    <property type="protein sequence ID" value="MEN2788068.1"/>
    <property type="molecule type" value="Genomic_DNA"/>
</dbReference>
<dbReference type="PANTHER" id="PTHR46268">
    <property type="entry name" value="STRESS RESPONSE PROTEIN NHAX"/>
    <property type="match status" value="1"/>
</dbReference>
<dbReference type="SUPFAM" id="SSF52402">
    <property type="entry name" value="Adenine nucleotide alpha hydrolases-like"/>
    <property type="match status" value="2"/>
</dbReference>
<feature type="signal peptide" evidence="2">
    <location>
        <begin position="1"/>
        <end position="22"/>
    </location>
</feature>
<proteinExistence type="inferred from homology"/>
<comment type="similarity">
    <text evidence="1">Belongs to the universal stress protein A family.</text>
</comment>
<dbReference type="RefSeq" id="WP_343887639.1">
    <property type="nucleotide sequence ID" value="NZ_BAAAEH010000005.1"/>
</dbReference>
<name>A0ABU9XWZ1_9SPHN</name>
<feature type="chain" id="PRO_5045727742" evidence="2">
    <location>
        <begin position="23"/>
        <end position="308"/>
    </location>
</feature>
<dbReference type="CDD" id="cd00293">
    <property type="entry name" value="USP-like"/>
    <property type="match status" value="1"/>
</dbReference>
<gene>
    <name evidence="3" type="ORF">ABC974_00365</name>
</gene>
<dbReference type="InterPro" id="IPR006015">
    <property type="entry name" value="Universal_stress_UspA"/>
</dbReference>
<evidence type="ECO:0000313" key="4">
    <source>
        <dbReference type="Proteomes" id="UP001419910"/>
    </source>
</evidence>
<reference evidence="3 4" key="1">
    <citation type="submission" date="2024-05" db="EMBL/GenBank/DDBJ databases">
        <authorList>
            <person name="Liu Q."/>
            <person name="Xin Y.-H."/>
        </authorList>
    </citation>
    <scope>NUCLEOTIDE SEQUENCE [LARGE SCALE GENOMIC DNA]</scope>
    <source>
        <strain evidence="3 4">CGMCC 1.10181</strain>
    </source>
</reference>
<dbReference type="Proteomes" id="UP001419910">
    <property type="component" value="Unassembled WGS sequence"/>
</dbReference>
<evidence type="ECO:0000313" key="3">
    <source>
        <dbReference type="EMBL" id="MEN2788068.1"/>
    </source>
</evidence>
<keyword evidence="4" id="KW-1185">Reference proteome</keyword>
<protein>
    <submittedName>
        <fullName evidence="3">Universal stress protein</fullName>
    </submittedName>
</protein>
<keyword evidence="2" id="KW-0732">Signal</keyword>
<accession>A0ABU9XWZ1</accession>
<comment type="caution">
    <text evidence="3">The sequence shown here is derived from an EMBL/GenBank/DDBJ whole genome shotgun (WGS) entry which is preliminary data.</text>
</comment>
<dbReference type="PANTHER" id="PTHR46268:SF15">
    <property type="entry name" value="UNIVERSAL STRESS PROTEIN HP_0031"/>
    <property type="match status" value="1"/>
</dbReference>
<dbReference type="PRINTS" id="PR01438">
    <property type="entry name" value="UNVRSLSTRESS"/>
</dbReference>
<evidence type="ECO:0000256" key="1">
    <source>
        <dbReference type="ARBA" id="ARBA00008791"/>
    </source>
</evidence>
<evidence type="ECO:0000256" key="2">
    <source>
        <dbReference type="SAM" id="SignalP"/>
    </source>
</evidence>
<sequence>MIGVVRISLMTLIMRLTMTAMIDDSSPVKDVRNSTVLALARCGDDGESFAVFAAGLARELGLTLDFIESCKEPPTSLAECFVIGPAASADVLDAREARIEQATAAARAGFDAAVNASGAAARWTAVTDLFAEDEIWRRARSAAFLLLSRPRPSHVAQSLAEHILLRSDTPVLIVPQTPPQRVTFSTILCAWDGSRQARRALRAGMPFLRRAAKVQLVQVDGAVPQGSGAETLDHIADELAADGIRTEATLLKPGAAGIAVTLLDCCARSRSDLLVMGAYRHLRLRELILGGVTRIALERAVIPILMAH</sequence>